<evidence type="ECO:0000313" key="2">
    <source>
        <dbReference type="Proteomes" id="UP001163603"/>
    </source>
</evidence>
<accession>A0ACC0Z2V7</accession>
<gene>
    <name evidence="1" type="ORF">Pint_04020</name>
</gene>
<protein>
    <submittedName>
        <fullName evidence="1">Uncharacterized protein</fullName>
    </submittedName>
</protein>
<keyword evidence="2" id="KW-1185">Reference proteome</keyword>
<sequence length="184" mass="20391">MEGEIKNLAKVWIVVITCLSYCYLITSRIPKGILRLISLLPIFYLFITLPSSLSAVNLTGFTSFFLAWLANFKLLLFAFEELSHSVAIALSGFKAVGGGVPGGDCYLVVFPSFDLGSSVADALGGFKVVLQWQMPLVVSRLFVVVIAIWLFFPPLVRNNFIDKGLEEYTMIVNYIKKSVKNVPI</sequence>
<name>A0ACC0Z2V7_9ROSI</name>
<proteinExistence type="predicted"/>
<organism evidence="1 2">
    <name type="scientific">Pistacia integerrima</name>
    <dbReference type="NCBI Taxonomy" id="434235"/>
    <lineage>
        <taxon>Eukaryota</taxon>
        <taxon>Viridiplantae</taxon>
        <taxon>Streptophyta</taxon>
        <taxon>Embryophyta</taxon>
        <taxon>Tracheophyta</taxon>
        <taxon>Spermatophyta</taxon>
        <taxon>Magnoliopsida</taxon>
        <taxon>eudicotyledons</taxon>
        <taxon>Gunneridae</taxon>
        <taxon>Pentapetalae</taxon>
        <taxon>rosids</taxon>
        <taxon>malvids</taxon>
        <taxon>Sapindales</taxon>
        <taxon>Anacardiaceae</taxon>
        <taxon>Pistacia</taxon>
    </lineage>
</organism>
<comment type="caution">
    <text evidence="1">The sequence shown here is derived from an EMBL/GenBank/DDBJ whole genome shotgun (WGS) entry which is preliminary data.</text>
</comment>
<dbReference type="EMBL" id="CM047738">
    <property type="protein sequence ID" value="KAJ0044483.1"/>
    <property type="molecule type" value="Genomic_DNA"/>
</dbReference>
<dbReference type="Proteomes" id="UP001163603">
    <property type="component" value="Chromosome 3"/>
</dbReference>
<reference evidence="2" key="1">
    <citation type="journal article" date="2023" name="G3 (Bethesda)">
        <title>Genome assembly and association tests identify interacting loci associated with vigor, precocity, and sex in interspecific pistachio rootstocks.</title>
        <authorList>
            <person name="Palmer W."/>
            <person name="Jacygrad E."/>
            <person name="Sagayaradj S."/>
            <person name="Cavanaugh K."/>
            <person name="Han R."/>
            <person name="Bertier L."/>
            <person name="Beede B."/>
            <person name="Kafkas S."/>
            <person name="Golino D."/>
            <person name="Preece J."/>
            <person name="Michelmore R."/>
        </authorList>
    </citation>
    <scope>NUCLEOTIDE SEQUENCE [LARGE SCALE GENOMIC DNA]</scope>
</reference>
<evidence type="ECO:0000313" key="1">
    <source>
        <dbReference type="EMBL" id="KAJ0044483.1"/>
    </source>
</evidence>